<evidence type="ECO:0000313" key="2">
    <source>
        <dbReference type="EMBL" id="CEI60735.1"/>
    </source>
</evidence>
<dbReference type="InterPro" id="IPR029052">
    <property type="entry name" value="Metallo-depent_PP-like"/>
</dbReference>
<feature type="compositionally biased region" description="Basic and acidic residues" evidence="1">
    <location>
        <begin position="511"/>
        <end position="521"/>
    </location>
</feature>
<dbReference type="OrthoDB" id="630188at2759"/>
<feature type="compositionally biased region" description="Basic and acidic residues" evidence="1">
    <location>
        <begin position="535"/>
        <end position="544"/>
    </location>
</feature>
<feature type="region of interest" description="Disordered" evidence="1">
    <location>
        <begin position="142"/>
        <end position="194"/>
    </location>
</feature>
<dbReference type="RefSeq" id="XP_025584455.1">
    <property type="nucleotide sequence ID" value="XM_025733561.2"/>
</dbReference>
<feature type="region of interest" description="Disordered" evidence="1">
    <location>
        <begin position="439"/>
        <end position="545"/>
    </location>
</feature>
<protein>
    <recommendedName>
        <fullName evidence="4">HNH nuclease domain-containing protein</fullName>
    </recommendedName>
</protein>
<keyword evidence="3" id="KW-1185">Reference proteome</keyword>
<dbReference type="PANTHER" id="PTHR12905">
    <property type="entry name" value="METALLOPHOSPHOESTERASE"/>
    <property type="match status" value="1"/>
</dbReference>
<dbReference type="AlphaFoldDB" id="A0A2L2TN64"/>
<dbReference type="EMBL" id="LN649230">
    <property type="protein sequence ID" value="CEI60735.1"/>
    <property type="molecule type" value="Genomic_DNA"/>
</dbReference>
<dbReference type="KEGG" id="fvn:FVRRES_05171"/>
<evidence type="ECO:0008006" key="4">
    <source>
        <dbReference type="Google" id="ProtNLM"/>
    </source>
</evidence>
<reference evidence="3" key="1">
    <citation type="submission" date="2014-10" db="EMBL/GenBank/DDBJ databases">
        <authorList>
            <person name="King R."/>
        </authorList>
    </citation>
    <scope>NUCLEOTIDE SEQUENCE [LARGE SCALE GENOMIC DNA]</scope>
    <source>
        <strain evidence="3">A3/5</strain>
    </source>
</reference>
<sequence>MSAQQPSISEMREMHELLDNFLRGDVAEAQPELIHAVKALFKAEPEYRKPTTIIPTHEVDTRHEYAIKIEEQILKHRPDFEFTEVHLVGIMVTPLHNLEPGGYLSYRQHWHDLAYKMNSLRCLVKRYLLQKPETPESYAVVATTTGPRHLTSMSKKRARSVSNKSKSTSRKTRSSKKNEDPDAAFLPPSDSENEKKLCRQRDHYRCIFMQTAEGECAHIIPQRWNDTRENVNLTEKVIHVARMFLDEDTLFNHADLFAHPDDVGTTDKCWNMLYFNRQLHWYLDHTSIGFKCLGIDPCEDDKTKAVVVIQLNWLHRSKDKPKIVTSKGDANDFDKLINGLRQFEEDGRPARVEPGQGMFAAVRVNNNVPLISGHIARIEMPIADAVKCQVMLDLAWALSVVAAMSGAADWPNLLPDHDDWDEIRQKAAVERWVEDQARRHLVSPEQTDTSDFLPHTSDLQHRMPDRPSHTSDLQPRTPDRPPYSPDRLPYTPRQPPAGRLQSPIPLGEITNRSRQDSSPEKRKLRLEVLGQRTETSSRRDDSPHKGILLASRMSKAEKDGVKYLTEGVHEFTLATGAFLKLYASPWTPVYGGWAFQYGNGHDFDIPSGMDVAVIHGPPQGILDFAGMTGTHAGCSELLATVARAKPKIHCFGHIHEAWGMHHVTWDGNEIDQDRSRQLGLKGLRPNRVTQDKETAQMTRENLIEMSKQRAVQLDLTQGDTQVVPGKQTLFVNAAIMSIRYRLVQLPWLIDIDLKRAEQLAQV</sequence>
<evidence type="ECO:0000313" key="3">
    <source>
        <dbReference type="Proteomes" id="UP000245910"/>
    </source>
</evidence>
<name>A0A2L2TN64_9HYPO</name>
<organism evidence="2 3">
    <name type="scientific">Fusarium venenatum</name>
    <dbReference type="NCBI Taxonomy" id="56646"/>
    <lineage>
        <taxon>Eukaryota</taxon>
        <taxon>Fungi</taxon>
        <taxon>Dikarya</taxon>
        <taxon>Ascomycota</taxon>
        <taxon>Pezizomycotina</taxon>
        <taxon>Sordariomycetes</taxon>
        <taxon>Hypocreomycetidae</taxon>
        <taxon>Hypocreales</taxon>
        <taxon>Nectriaceae</taxon>
        <taxon>Fusarium</taxon>
    </lineage>
</organism>
<accession>A0A2L2TN64</accession>
<evidence type="ECO:0000256" key="1">
    <source>
        <dbReference type="SAM" id="MobiDB-lite"/>
    </source>
</evidence>
<dbReference type="PANTHER" id="PTHR12905:SF0">
    <property type="entry name" value="CALCINEURIN-LIKE PHOSPHOESTERASE DOMAIN-CONTAINING PROTEIN"/>
    <property type="match status" value="1"/>
</dbReference>
<dbReference type="InterPro" id="IPR051693">
    <property type="entry name" value="UPF0046_metallophosphoest"/>
</dbReference>
<feature type="compositionally biased region" description="Basic and acidic residues" evidence="1">
    <location>
        <begin position="458"/>
        <end position="469"/>
    </location>
</feature>
<proteinExistence type="predicted"/>
<dbReference type="SUPFAM" id="SSF56300">
    <property type="entry name" value="Metallo-dependent phosphatases"/>
    <property type="match status" value="1"/>
</dbReference>
<dbReference type="Gene3D" id="3.60.21.10">
    <property type="match status" value="1"/>
</dbReference>
<dbReference type="Proteomes" id="UP000245910">
    <property type="component" value="Chromosome II"/>
</dbReference>
<dbReference type="GeneID" id="37256810"/>